<evidence type="ECO:0000256" key="2">
    <source>
        <dbReference type="ARBA" id="ARBA00023043"/>
    </source>
</evidence>
<feature type="region of interest" description="Disordered" evidence="3">
    <location>
        <begin position="457"/>
        <end position="481"/>
    </location>
</feature>
<keyword evidence="2" id="KW-0040">ANK repeat</keyword>
<reference evidence="4 5" key="1">
    <citation type="journal article" date="2021" name="MBio">
        <title>A New Model Trypanosomatid, Novymonas esmeraldas: Genomic Perception of Its 'Candidatus Pandoraea novymonadis' Endosymbiont.</title>
        <authorList>
            <person name="Zakharova A."/>
            <person name="Saura A."/>
            <person name="Butenko A."/>
            <person name="Podesvova L."/>
            <person name="Warmusova S."/>
            <person name="Kostygov A.Y."/>
            <person name="Nenarokova A."/>
            <person name="Lukes J."/>
            <person name="Opperdoes F.R."/>
            <person name="Yurchenko V."/>
        </authorList>
    </citation>
    <scope>NUCLEOTIDE SEQUENCE [LARGE SCALE GENOMIC DNA]</scope>
    <source>
        <strain evidence="4 5">E262AT.01</strain>
    </source>
</reference>
<evidence type="ECO:0000313" key="5">
    <source>
        <dbReference type="Proteomes" id="UP001430356"/>
    </source>
</evidence>
<dbReference type="Proteomes" id="UP001430356">
    <property type="component" value="Unassembled WGS sequence"/>
</dbReference>
<dbReference type="InterPro" id="IPR002110">
    <property type="entry name" value="Ankyrin_rpt"/>
</dbReference>
<dbReference type="AlphaFoldDB" id="A0AAW0ERG3"/>
<feature type="region of interest" description="Disordered" evidence="3">
    <location>
        <begin position="175"/>
        <end position="251"/>
    </location>
</feature>
<dbReference type="GO" id="GO:0005737">
    <property type="term" value="C:cytoplasm"/>
    <property type="evidence" value="ECO:0007669"/>
    <property type="project" value="TreeGrafter"/>
</dbReference>
<dbReference type="EMBL" id="JAECZO010000055">
    <property type="protein sequence ID" value="KAK7195515.1"/>
    <property type="molecule type" value="Genomic_DNA"/>
</dbReference>
<comment type="caution">
    <text evidence="4">The sequence shown here is derived from an EMBL/GenBank/DDBJ whole genome shotgun (WGS) entry which is preliminary data.</text>
</comment>
<accession>A0AAW0ERG3</accession>
<gene>
    <name evidence="4" type="ORF">NESM_000479300</name>
</gene>
<dbReference type="SUPFAM" id="SSF48403">
    <property type="entry name" value="Ankyrin repeat"/>
    <property type="match status" value="1"/>
</dbReference>
<dbReference type="Pfam" id="PF12796">
    <property type="entry name" value="Ank_2"/>
    <property type="match status" value="1"/>
</dbReference>
<dbReference type="PANTHER" id="PTHR24198">
    <property type="entry name" value="ANKYRIN REPEAT AND PROTEIN KINASE DOMAIN-CONTAINING PROTEIN"/>
    <property type="match status" value="1"/>
</dbReference>
<evidence type="ECO:0000256" key="3">
    <source>
        <dbReference type="SAM" id="MobiDB-lite"/>
    </source>
</evidence>
<dbReference type="InterPro" id="IPR036770">
    <property type="entry name" value="Ankyrin_rpt-contain_sf"/>
</dbReference>
<sequence length="910" mass="98150">MGKQRRYKIAPELRAIARAVSDADVQQFPDLAPAPGRSGPSVGALRRITTELNNGAPLSTQDFKLFRAAYEECRQHLHSVRNGVITSGTPVADVLVLAVRMDTLATDLGLSLLTVFPALREVHTYLLELSDRLALGRGELQRQSVLLDRFVHFLYHILERGERALRDFEAWEAQRDGAGPERASTDVSVASPTAHGATPVDSPTQATQHDSELESHLAFPQPSPGPQRFPTARAATRPGARRMTSTANAAADADVDTAVAAAAADGHDGALLSGRRRLPGHIADSIASANADLVVHFAHIRWYVRVTDHASVYFDAHQYVEEHALRAAWDTHVGRNRAACTQEEFQPLLSLFPPWTHPAVKAVVDFKSCGIISLYSLQRLLRVWGPLQLLEVNLRHDMERDAVDLSEPFTYLAASLAGRPDAAAGDYVVGLTDVVGELRVAVLRRARGHRWHLWAAADPVPRPPPPQPKTLAREEDAAPTSIPSRRGLVTVSYTLSHSTGAWMVKGLAREEFDSVADACAAFAEIFQRPCGQPLVTLRDATAVSERVGRSVSEATPLEPSRAAGAAAAAAAVLVANQVEVAAGNASALHRACYRNNARYVSTLLNRGGGTVVNAALVDPLVCDSFCWTPLLCAVNNPHSDPVDVVLQLLAAGAEVEYTDDADCTALYYAIANGYADTTRVLLEHCPTLSTSPYTVPLLVAIGAHDCHQRECDVRRLMEVVPAAAVLRVVVAYESSLALVALAATVVEEKLNGVDHRVSTAERHLVAQRCSAGAAGAERYTAAETEQLRQWVHHHTRCCLQARQDVQEAVRVLYARQYALSWRAWLDVLDAGGKDSAAARRLTRGVGAPPRPRASVAQGSLTALLHSRGGRGSTAGGLSLSGHTPAPKKQVSVRVAFAQQLEALESIEYVI</sequence>
<evidence type="ECO:0000256" key="1">
    <source>
        <dbReference type="ARBA" id="ARBA00022737"/>
    </source>
</evidence>
<dbReference type="PANTHER" id="PTHR24198:SF165">
    <property type="entry name" value="ANKYRIN REPEAT-CONTAINING PROTEIN-RELATED"/>
    <property type="match status" value="1"/>
</dbReference>
<organism evidence="4 5">
    <name type="scientific">Novymonas esmeraldas</name>
    <dbReference type="NCBI Taxonomy" id="1808958"/>
    <lineage>
        <taxon>Eukaryota</taxon>
        <taxon>Discoba</taxon>
        <taxon>Euglenozoa</taxon>
        <taxon>Kinetoplastea</taxon>
        <taxon>Metakinetoplastina</taxon>
        <taxon>Trypanosomatida</taxon>
        <taxon>Trypanosomatidae</taxon>
        <taxon>Novymonas</taxon>
    </lineage>
</organism>
<dbReference type="Gene3D" id="1.25.40.20">
    <property type="entry name" value="Ankyrin repeat-containing domain"/>
    <property type="match status" value="1"/>
</dbReference>
<proteinExistence type="predicted"/>
<keyword evidence="5" id="KW-1185">Reference proteome</keyword>
<evidence type="ECO:0000313" key="4">
    <source>
        <dbReference type="EMBL" id="KAK7195515.1"/>
    </source>
</evidence>
<keyword evidence="1" id="KW-0677">Repeat</keyword>
<name>A0AAW0ERG3_9TRYP</name>
<feature type="compositionally biased region" description="Low complexity" evidence="3">
    <location>
        <begin position="230"/>
        <end position="251"/>
    </location>
</feature>
<protein>
    <submittedName>
        <fullName evidence="4">Ankyrin repeats (3 copies)</fullName>
    </submittedName>
</protein>
<dbReference type="SMART" id="SM00248">
    <property type="entry name" value="ANK"/>
    <property type="match status" value="3"/>
</dbReference>